<dbReference type="EMBL" id="PEJP01000060">
    <property type="protein sequence ID" value="RYO41515.1"/>
    <property type="molecule type" value="Genomic_DNA"/>
</dbReference>
<dbReference type="OrthoDB" id="4062651at2759"/>
<dbReference type="Pfam" id="PF06985">
    <property type="entry name" value="HET"/>
    <property type="match status" value="1"/>
</dbReference>
<evidence type="ECO:0000259" key="1">
    <source>
        <dbReference type="PROSITE" id="PS50011"/>
    </source>
</evidence>
<sequence>MIFDSVDHQTAHYLASQNRLPQGLRGRILFTVEDQSCLGILGPPQIYRVPEPEWLEIIDSLASRLIASFVPSNFHNPPRDYLPETRFMELVTKESIEAELRKIEDMPVRDGQKNFNRASREVLARWICEKASKTFAIAVQCEPDPHYLLLSMALFKAGLFDDRNLPLPDPLQSTPPQKVFHKKVWTSQKIHDFYNKQWHLLVPVFSPDQYSYNLLNNCIFPFTKEDVTPKVGAFGYVHKVRVHPDHQRRYSMQHVAIKEIKITRGNDRQRTEEAWDKEARALANINKLKHPHIIKCVAAIRRGDSRYFMFPWADGDSLRDYWVQTSRRSSGPDAELIYEAIGQLRGLADAMHCLHYCNSGQSVESVSNTAQHERDGISEMQFDDEHDEETYDVDPIYTESIRHGDLKPENILRFIDPRTTLGTLKLADMGLAKQHIVVTQDRTHLTSTRYGTVQYEAPEAFGELNGLRTRLYDVWSMGCITLEFIIWLLYGNDELNNFYGQLRGDAQDHCQYFELPTPGTATRPEVHRVVRKWIEAMQETDPECSGDTAIAELLHLVQEKLLVVPLPPTRESAINGGGSFAQPGVDDTFTRYRATAAQFRESLDTILAKIQHKPGYLSTGKLRTSVKLPVKRTTMLTPASAANRYEAPVFPKFTPTQVPMLSGVLGRPIRTSDYRLPPLRDWEFYVDEKLPVALLSRIAAEFSPAIDNASAKKLCDRCMNLDFWVGGFAFEDTMSELEDRRRFCDFCNMLIDVSAKSDGTKRKGISFERKQSALLIVGEPFPVLSIFRSLESNPPTAIQLGFPEPPQPGTETSFEIMRLWLENCNAHDPQNVKHQDCHSEPGSVPTRLIDVGSLQHPILRLIDTREDPISSKAYIALSHPWGDTVKYPPFCTSQANIASHRVGIPHEELPETFQDAVHCTRKLGIRYLWIDSLAIIQGDNSDFNEEAKRMENVFSDAYCVLAASRATNQRDGFLRPRKRRDYVMFQRGNEKPFYVCKTIDNFNKDVIEGALNKRGWVLQERALARRTIYFTENQMYFECGDGIRCETMTKMQNNMADFLGDPKFPTKAMRANRAGKIAYFQGLYKQYSRLNFTHYDDRPFAIAGLEKRLQKAFGTKGDYGIFDDGDKHDGGLFHRSLLWQRGEEEGDAEHLIPINFPPARNVKVPSWSWMAYKGGIDFIDPPFHSANWEYDELQPPWTCGSPSTTRITRPDGEVAITAVIRNFDVAGRQQFEVKIVYDTERRTASDGQRAQCVVVAKGKEGRSGKEKRYYVLLVTPVQGLTSEDSRVYERVGVGFMLGKFISLDGEGIRGKIV</sequence>
<keyword evidence="3" id="KW-1185">Reference proteome</keyword>
<dbReference type="PROSITE" id="PS50011">
    <property type="entry name" value="PROTEIN_KINASE_DOM"/>
    <property type="match status" value="1"/>
</dbReference>
<gene>
    <name evidence="2" type="ORF">AA0113_g10926</name>
</gene>
<dbReference type="SMART" id="SM00220">
    <property type="entry name" value="S_TKc"/>
    <property type="match status" value="1"/>
</dbReference>
<comment type="caution">
    <text evidence="2">The sequence shown here is derived from an EMBL/GenBank/DDBJ whole genome shotgun (WGS) entry which is preliminary data.</text>
</comment>
<dbReference type="InterPro" id="IPR011009">
    <property type="entry name" value="Kinase-like_dom_sf"/>
</dbReference>
<dbReference type="PANTHER" id="PTHR33112">
    <property type="entry name" value="DOMAIN PROTEIN, PUTATIVE-RELATED"/>
    <property type="match status" value="1"/>
</dbReference>
<dbReference type="PANTHER" id="PTHR33112:SF10">
    <property type="entry name" value="TOL"/>
    <property type="match status" value="1"/>
</dbReference>
<accession>A0A4Q4QGU5</accession>
<dbReference type="InterPro" id="IPR000719">
    <property type="entry name" value="Prot_kinase_dom"/>
</dbReference>
<dbReference type="GO" id="GO:0005524">
    <property type="term" value="F:ATP binding"/>
    <property type="evidence" value="ECO:0007669"/>
    <property type="project" value="InterPro"/>
</dbReference>
<name>A0A4Q4QGU5_9PLEO</name>
<protein>
    <recommendedName>
        <fullName evidence="1">Protein kinase domain-containing protein</fullName>
    </recommendedName>
</protein>
<dbReference type="Gene3D" id="1.10.510.10">
    <property type="entry name" value="Transferase(Phosphotransferase) domain 1"/>
    <property type="match status" value="2"/>
</dbReference>
<organism evidence="2 3">
    <name type="scientific">Alternaria arborescens</name>
    <dbReference type="NCBI Taxonomy" id="156630"/>
    <lineage>
        <taxon>Eukaryota</taxon>
        <taxon>Fungi</taxon>
        <taxon>Dikarya</taxon>
        <taxon>Ascomycota</taxon>
        <taxon>Pezizomycotina</taxon>
        <taxon>Dothideomycetes</taxon>
        <taxon>Pleosporomycetidae</taxon>
        <taxon>Pleosporales</taxon>
        <taxon>Pleosporineae</taxon>
        <taxon>Pleosporaceae</taxon>
        <taxon>Alternaria</taxon>
        <taxon>Alternaria sect. Alternaria</taxon>
    </lineage>
</organism>
<evidence type="ECO:0000313" key="3">
    <source>
        <dbReference type="Proteomes" id="UP000293823"/>
    </source>
</evidence>
<dbReference type="Pfam" id="PF00069">
    <property type="entry name" value="Pkinase"/>
    <property type="match status" value="1"/>
</dbReference>
<dbReference type="CDD" id="cd00180">
    <property type="entry name" value="PKc"/>
    <property type="match status" value="1"/>
</dbReference>
<evidence type="ECO:0000313" key="2">
    <source>
        <dbReference type="EMBL" id="RYO41515.1"/>
    </source>
</evidence>
<dbReference type="GO" id="GO:0004672">
    <property type="term" value="F:protein kinase activity"/>
    <property type="evidence" value="ECO:0007669"/>
    <property type="project" value="InterPro"/>
</dbReference>
<dbReference type="InterPro" id="IPR010730">
    <property type="entry name" value="HET"/>
</dbReference>
<proteinExistence type="predicted"/>
<dbReference type="Proteomes" id="UP000293823">
    <property type="component" value="Unassembled WGS sequence"/>
</dbReference>
<feature type="domain" description="Protein kinase" evidence="1">
    <location>
        <begin position="223"/>
        <end position="617"/>
    </location>
</feature>
<dbReference type="SUPFAM" id="SSF56112">
    <property type="entry name" value="Protein kinase-like (PK-like)"/>
    <property type="match status" value="1"/>
</dbReference>
<reference evidence="3" key="1">
    <citation type="journal article" date="2019" name="bioRxiv">
        <title>Genomics, evolutionary history and diagnostics of the Alternaria alternata species group including apple and Asian pear pathotypes.</title>
        <authorList>
            <person name="Armitage A.D."/>
            <person name="Cockerton H.M."/>
            <person name="Sreenivasaprasad S."/>
            <person name="Woodhall J.W."/>
            <person name="Lane C.R."/>
            <person name="Harrison R.J."/>
            <person name="Clarkson J.P."/>
        </authorList>
    </citation>
    <scope>NUCLEOTIDE SEQUENCE [LARGE SCALE GENOMIC DNA]</scope>
    <source>
        <strain evidence="3">RGR 97.0016</strain>
    </source>
</reference>